<accession>A0A183D3F9</accession>
<reference evidence="7 8" key="2">
    <citation type="submission" date="2018-11" db="EMBL/GenBank/DDBJ databases">
        <authorList>
            <consortium name="Pathogen Informatics"/>
        </authorList>
    </citation>
    <scope>NUCLEOTIDE SEQUENCE [LARGE SCALE GENOMIC DNA]</scope>
</reference>
<evidence type="ECO:0000256" key="3">
    <source>
        <dbReference type="ARBA" id="ARBA00022692"/>
    </source>
</evidence>
<evidence type="ECO:0000256" key="1">
    <source>
        <dbReference type="ARBA" id="ARBA00004370"/>
    </source>
</evidence>
<dbReference type="GO" id="GO:0015149">
    <property type="term" value="F:hexose transmembrane transporter activity"/>
    <property type="evidence" value="ECO:0007669"/>
    <property type="project" value="TreeGrafter"/>
</dbReference>
<evidence type="ECO:0000256" key="5">
    <source>
        <dbReference type="ARBA" id="ARBA00023136"/>
    </source>
</evidence>
<dbReference type="PANTHER" id="PTHR23503">
    <property type="entry name" value="SOLUTE CARRIER FAMILY 2"/>
    <property type="match status" value="1"/>
</dbReference>
<dbReference type="Gene3D" id="1.20.1250.20">
    <property type="entry name" value="MFS general substrate transporter like domains"/>
    <property type="match status" value="1"/>
</dbReference>
<evidence type="ECO:0000256" key="4">
    <source>
        <dbReference type="ARBA" id="ARBA00022989"/>
    </source>
</evidence>
<organism evidence="9">
    <name type="scientific">Gongylonema pulchrum</name>
    <dbReference type="NCBI Taxonomy" id="637853"/>
    <lineage>
        <taxon>Eukaryota</taxon>
        <taxon>Metazoa</taxon>
        <taxon>Ecdysozoa</taxon>
        <taxon>Nematoda</taxon>
        <taxon>Chromadorea</taxon>
        <taxon>Rhabditida</taxon>
        <taxon>Spirurina</taxon>
        <taxon>Spiruromorpha</taxon>
        <taxon>Spiruroidea</taxon>
        <taxon>Gongylonematidae</taxon>
        <taxon>Gongylonema</taxon>
    </lineage>
</organism>
<keyword evidence="5 6" id="KW-0472">Membrane</keyword>
<reference evidence="9" key="1">
    <citation type="submission" date="2016-06" db="UniProtKB">
        <authorList>
            <consortium name="WormBaseParasite"/>
        </authorList>
    </citation>
    <scope>IDENTIFICATION</scope>
</reference>
<keyword evidence="8" id="KW-1185">Reference proteome</keyword>
<dbReference type="WBParaSite" id="GPUH_0000325501-mRNA-1">
    <property type="protein sequence ID" value="GPUH_0000325501-mRNA-1"/>
    <property type="gene ID" value="GPUH_0000325501"/>
</dbReference>
<evidence type="ECO:0000256" key="6">
    <source>
        <dbReference type="SAM" id="Phobius"/>
    </source>
</evidence>
<sequence length="151" mass="16855">MFSAITVIPAAIQLCVFPLCPESPKYTLIVKNQPEQAERDLQKLRNKDDVSAEMDLMREEQAQMAATEKVGVSDLFHGIYRWPMFIAIMMMVAQQFSGINVAMFFSTSIFEDAGLGSNAVYATLVMGLANVLMTMLSVYLACFHVFVQVLI</sequence>
<comment type="subcellular location">
    <subcellularLocation>
        <location evidence="1">Membrane</location>
    </subcellularLocation>
</comment>
<name>A0A183D3F9_9BILA</name>
<keyword evidence="3 6" id="KW-0812">Transmembrane</keyword>
<dbReference type="OrthoDB" id="4540492at2759"/>
<evidence type="ECO:0000256" key="2">
    <source>
        <dbReference type="ARBA" id="ARBA00022448"/>
    </source>
</evidence>
<dbReference type="SUPFAM" id="SSF103473">
    <property type="entry name" value="MFS general substrate transporter"/>
    <property type="match status" value="1"/>
</dbReference>
<feature type="transmembrane region" description="Helical" evidence="6">
    <location>
        <begin position="85"/>
        <end position="107"/>
    </location>
</feature>
<dbReference type="Pfam" id="PF00083">
    <property type="entry name" value="Sugar_tr"/>
    <property type="match status" value="1"/>
</dbReference>
<dbReference type="InterPro" id="IPR005828">
    <property type="entry name" value="MFS_sugar_transport-like"/>
</dbReference>
<evidence type="ECO:0000313" key="9">
    <source>
        <dbReference type="WBParaSite" id="GPUH_0000325501-mRNA-1"/>
    </source>
</evidence>
<evidence type="ECO:0000313" key="8">
    <source>
        <dbReference type="Proteomes" id="UP000271098"/>
    </source>
</evidence>
<dbReference type="Proteomes" id="UP000271098">
    <property type="component" value="Unassembled WGS sequence"/>
</dbReference>
<dbReference type="EMBL" id="UYRT01005427">
    <property type="protein sequence ID" value="VDK38688.1"/>
    <property type="molecule type" value="Genomic_DNA"/>
</dbReference>
<dbReference type="InterPro" id="IPR045263">
    <property type="entry name" value="GLUT"/>
</dbReference>
<dbReference type="GO" id="GO:0016020">
    <property type="term" value="C:membrane"/>
    <property type="evidence" value="ECO:0007669"/>
    <property type="project" value="UniProtKB-SubCell"/>
</dbReference>
<keyword evidence="2" id="KW-0813">Transport</keyword>
<feature type="transmembrane region" description="Helical" evidence="6">
    <location>
        <begin position="119"/>
        <end position="147"/>
    </location>
</feature>
<dbReference type="PANTHER" id="PTHR23503:SF8">
    <property type="entry name" value="FACILITATED GLUCOSE TRANSPORTER PROTEIN 1"/>
    <property type="match status" value="1"/>
</dbReference>
<protein>
    <submittedName>
        <fullName evidence="9">MFS domain-containing protein</fullName>
    </submittedName>
</protein>
<evidence type="ECO:0000313" key="7">
    <source>
        <dbReference type="EMBL" id="VDK38688.1"/>
    </source>
</evidence>
<proteinExistence type="predicted"/>
<dbReference type="AlphaFoldDB" id="A0A183D3F9"/>
<dbReference type="InterPro" id="IPR036259">
    <property type="entry name" value="MFS_trans_sf"/>
</dbReference>
<keyword evidence="4 6" id="KW-1133">Transmembrane helix</keyword>
<gene>
    <name evidence="7" type="ORF">GPUH_LOCUS3250</name>
</gene>